<evidence type="ECO:0000256" key="8">
    <source>
        <dbReference type="ARBA" id="ARBA00023098"/>
    </source>
</evidence>
<feature type="domain" description="Transposase IS204/IS1001/IS1096/IS1165 DDE" evidence="12">
    <location>
        <begin position="299"/>
        <end position="389"/>
    </location>
</feature>
<evidence type="ECO:0000256" key="9">
    <source>
        <dbReference type="ARBA" id="ARBA00023136"/>
    </source>
</evidence>
<keyword evidence="5 10" id="KW-1133">Transmembrane helix</keyword>
<evidence type="ECO:0000256" key="5">
    <source>
        <dbReference type="ARBA" id="ARBA00022989"/>
    </source>
</evidence>
<keyword evidence="6" id="KW-0560">Oxidoreductase</keyword>
<dbReference type="AlphaFoldDB" id="A0A892ZNL2"/>
<feature type="transmembrane region" description="Helical" evidence="10">
    <location>
        <begin position="166"/>
        <end position="183"/>
    </location>
</feature>
<gene>
    <name evidence="13" type="ORF">JQU52_09780</name>
</gene>
<dbReference type="GO" id="GO:0006631">
    <property type="term" value="P:fatty acid metabolic process"/>
    <property type="evidence" value="ECO:0007669"/>
    <property type="project" value="UniProtKB-KW"/>
</dbReference>
<dbReference type="InterPro" id="IPR002560">
    <property type="entry name" value="Transposase_DDE"/>
</dbReference>
<dbReference type="InterPro" id="IPR015876">
    <property type="entry name" value="Acyl-CoA_DS"/>
</dbReference>
<comment type="subcellular location">
    <subcellularLocation>
        <location evidence="1">Membrane</location>
        <topology evidence="1">Multi-pass membrane protein</topology>
    </subcellularLocation>
</comment>
<organism evidence="13 14">
    <name type="scientific">Paralysiella testudinis</name>
    <dbReference type="NCBI Taxonomy" id="2809020"/>
    <lineage>
        <taxon>Bacteria</taxon>
        <taxon>Pseudomonadati</taxon>
        <taxon>Pseudomonadota</taxon>
        <taxon>Betaproteobacteria</taxon>
        <taxon>Neisseriales</taxon>
        <taxon>Neisseriaceae</taxon>
        <taxon>Paralysiella</taxon>
    </lineage>
</organism>
<dbReference type="Pfam" id="PF00487">
    <property type="entry name" value="FA_desaturase"/>
    <property type="match status" value="1"/>
</dbReference>
<dbReference type="GO" id="GO:0016020">
    <property type="term" value="C:membrane"/>
    <property type="evidence" value="ECO:0007669"/>
    <property type="project" value="UniProtKB-SubCell"/>
</dbReference>
<evidence type="ECO:0000256" key="10">
    <source>
        <dbReference type="SAM" id="Phobius"/>
    </source>
</evidence>
<evidence type="ECO:0000313" key="13">
    <source>
        <dbReference type="EMBL" id="QRQ83337.1"/>
    </source>
</evidence>
<feature type="domain" description="Fatty acid desaturase" evidence="11">
    <location>
        <begin position="12"/>
        <end position="227"/>
    </location>
</feature>
<sequence>MDFLSHGLLNLPWWGVLLCALAFTQTTIAAVTLYLHRSQAHRGVDFHPLVSHFFRFWLWLTTGMVTKEWVAIHRKHHARCETEADPHSPQVLGLKKVLAEGSELYRAAAKDEAMLVQFGKGTPDDWMERNVYTRHSTVGITIMFIVNVLLFGVIGIAIWAVQMAWIPIWAAGVINGLGHYFGYRNFENEDASTNLIPWGFWIGGEELHNNHHTFGTSCKFSYHWYEFDIGWMYICILRSLKLAQVRKVAPKLGLQAQHTLSVDTVQAIIHNRYLLAMRYSKQLHSDLAAEMAKIKHDITLPDPAKAFAKWLQKEPALLNAAEQQQLQALTAQSPMLDKIYRMRRDLSELWGRSSLSSEELVQKLQAWCQQAENSGIEALSRYAQVLRQAKTIQAA</sequence>
<dbReference type="CDD" id="cd03505">
    <property type="entry name" value="Delta9-FADS-like"/>
    <property type="match status" value="1"/>
</dbReference>
<evidence type="ECO:0000256" key="3">
    <source>
        <dbReference type="ARBA" id="ARBA00022692"/>
    </source>
</evidence>
<keyword evidence="3 10" id="KW-0812">Transmembrane</keyword>
<name>A0A892ZNL2_9NEIS</name>
<keyword evidence="8" id="KW-0443">Lipid metabolism</keyword>
<keyword evidence="9 10" id="KW-0472">Membrane</keyword>
<dbReference type="KEGG" id="ptes:JQU52_09780"/>
<dbReference type="Proteomes" id="UP000653156">
    <property type="component" value="Chromosome"/>
</dbReference>
<protein>
    <submittedName>
        <fullName evidence="13">Fatty acid desaturase</fullName>
    </submittedName>
</protein>
<dbReference type="PANTHER" id="PTHR11351:SF33">
    <property type="entry name" value="DELTA-9 FATTY ACID DESATURASE, DESA"/>
    <property type="match status" value="1"/>
</dbReference>
<evidence type="ECO:0000256" key="4">
    <source>
        <dbReference type="ARBA" id="ARBA00022832"/>
    </source>
</evidence>
<accession>A0A892ZNL2</accession>
<dbReference type="PANTHER" id="PTHR11351">
    <property type="entry name" value="ACYL-COA DESATURASE"/>
    <property type="match status" value="1"/>
</dbReference>
<dbReference type="InterPro" id="IPR005804">
    <property type="entry name" value="FA_desaturase_dom"/>
</dbReference>
<evidence type="ECO:0000256" key="7">
    <source>
        <dbReference type="ARBA" id="ARBA00023004"/>
    </source>
</evidence>
<keyword evidence="14" id="KW-1185">Reference proteome</keyword>
<keyword evidence="7" id="KW-0408">Iron</keyword>
<evidence type="ECO:0000259" key="12">
    <source>
        <dbReference type="Pfam" id="PF01610"/>
    </source>
</evidence>
<reference evidence="13" key="1">
    <citation type="submission" date="2021-02" db="EMBL/GenBank/DDBJ databases">
        <title>Neisseriaceae sp. 26B isolated from the cloaca of a Common Toad-headed Turtle (Mesoclemmys nasuta).</title>
        <authorList>
            <person name="Spergser J."/>
            <person name="Busse H.-J."/>
        </authorList>
    </citation>
    <scope>NUCLEOTIDE SEQUENCE</scope>
    <source>
        <strain evidence="13">26B</strain>
    </source>
</reference>
<dbReference type="GO" id="GO:0016717">
    <property type="term" value="F:oxidoreductase activity, acting on paired donors, with oxidation of a pair of donors resulting in the reduction of molecular oxygen to two molecules of water"/>
    <property type="evidence" value="ECO:0007669"/>
    <property type="project" value="InterPro"/>
</dbReference>
<dbReference type="EMBL" id="CP069798">
    <property type="protein sequence ID" value="QRQ83337.1"/>
    <property type="molecule type" value="Genomic_DNA"/>
</dbReference>
<proteinExistence type="inferred from homology"/>
<evidence type="ECO:0000313" key="14">
    <source>
        <dbReference type="Proteomes" id="UP000653156"/>
    </source>
</evidence>
<evidence type="ECO:0000256" key="6">
    <source>
        <dbReference type="ARBA" id="ARBA00023002"/>
    </source>
</evidence>
<comment type="similarity">
    <text evidence="2">Belongs to the fatty acid desaturase type 2 family.</text>
</comment>
<evidence type="ECO:0000256" key="1">
    <source>
        <dbReference type="ARBA" id="ARBA00004141"/>
    </source>
</evidence>
<evidence type="ECO:0000259" key="11">
    <source>
        <dbReference type="Pfam" id="PF00487"/>
    </source>
</evidence>
<keyword evidence="4" id="KW-0276">Fatty acid metabolism</keyword>
<feature type="transmembrane region" description="Helical" evidence="10">
    <location>
        <begin position="137"/>
        <end position="160"/>
    </location>
</feature>
<feature type="transmembrane region" description="Helical" evidence="10">
    <location>
        <begin position="12"/>
        <end position="35"/>
    </location>
</feature>
<evidence type="ECO:0000256" key="2">
    <source>
        <dbReference type="ARBA" id="ARBA00008749"/>
    </source>
</evidence>
<dbReference type="Pfam" id="PF01610">
    <property type="entry name" value="DDE_Tnp_ISL3"/>
    <property type="match status" value="1"/>
</dbReference>